<feature type="transmembrane region" description="Helical" evidence="7">
    <location>
        <begin position="107"/>
        <end position="128"/>
    </location>
</feature>
<reference evidence="8" key="1">
    <citation type="submission" date="2019-08" db="EMBL/GenBank/DDBJ databases">
        <authorList>
            <person name="Kucharzyk K."/>
            <person name="Murdoch R.W."/>
            <person name="Higgins S."/>
            <person name="Loffler F."/>
        </authorList>
    </citation>
    <scope>NUCLEOTIDE SEQUENCE</scope>
</reference>
<keyword evidence="5 7" id="KW-1133">Transmembrane helix</keyword>
<accession>A0A644WXB1</accession>
<keyword evidence="6 7" id="KW-0472">Membrane</keyword>
<protein>
    <submittedName>
        <fullName evidence="8">Accessory gene regulator protein B</fullName>
        <ecNumber evidence="8">3.4.-.-</ecNumber>
    </submittedName>
</protein>
<dbReference type="InterPro" id="IPR006741">
    <property type="entry name" value="AgrB"/>
</dbReference>
<dbReference type="GO" id="GO:0009372">
    <property type="term" value="P:quorum sensing"/>
    <property type="evidence" value="ECO:0007669"/>
    <property type="project" value="InterPro"/>
</dbReference>
<keyword evidence="4 8" id="KW-0378">Hydrolase</keyword>
<sequence>MEKLARKIANNIARSLGYDEEKEAVVAYGLIAGIQIIETFFWVLLAGILIGAPVEAMIVCLSVGFLRQYSGGAHAGTAELCIGVGVVYSTASAFLSRRLLLAVYSPVFMLAAIVVLYLISIIVVRMHAPVDSPNKPIRTEEKRKRMKKFSLIILCAYFALSLILFVFGFELRAFNSYGISLLFGVAWQVFTLTSSGASLLHGVDKLFERR</sequence>
<evidence type="ECO:0000256" key="7">
    <source>
        <dbReference type="SAM" id="Phobius"/>
    </source>
</evidence>
<name>A0A644WXB1_9ZZZZ</name>
<dbReference type="EMBL" id="VSSQ01001439">
    <property type="protein sequence ID" value="MPM08337.1"/>
    <property type="molecule type" value="Genomic_DNA"/>
</dbReference>
<evidence type="ECO:0000256" key="3">
    <source>
        <dbReference type="ARBA" id="ARBA00022692"/>
    </source>
</evidence>
<dbReference type="Pfam" id="PF04647">
    <property type="entry name" value="AgrB"/>
    <property type="match status" value="1"/>
</dbReference>
<evidence type="ECO:0000313" key="8">
    <source>
        <dbReference type="EMBL" id="MPM08337.1"/>
    </source>
</evidence>
<organism evidence="8">
    <name type="scientific">bioreactor metagenome</name>
    <dbReference type="NCBI Taxonomy" id="1076179"/>
    <lineage>
        <taxon>unclassified sequences</taxon>
        <taxon>metagenomes</taxon>
        <taxon>ecological metagenomes</taxon>
    </lineage>
</organism>
<keyword evidence="3 7" id="KW-0812">Transmembrane</keyword>
<evidence type="ECO:0000256" key="6">
    <source>
        <dbReference type="ARBA" id="ARBA00023136"/>
    </source>
</evidence>
<dbReference type="SMART" id="SM00793">
    <property type="entry name" value="AgrB"/>
    <property type="match status" value="1"/>
</dbReference>
<evidence type="ECO:0000256" key="1">
    <source>
        <dbReference type="ARBA" id="ARBA00022475"/>
    </source>
</evidence>
<gene>
    <name evidence="8" type="primary">agrB_4</name>
    <name evidence="8" type="ORF">SDC9_54649</name>
</gene>
<dbReference type="AlphaFoldDB" id="A0A644WXB1"/>
<feature type="transmembrane region" description="Helical" evidence="7">
    <location>
        <begin position="181"/>
        <end position="200"/>
    </location>
</feature>
<evidence type="ECO:0000256" key="5">
    <source>
        <dbReference type="ARBA" id="ARBA00022989"/>
    </source>
</evidence>
<proteinExistence type="predicted"/>
<feature type="transmembrane region" description="Helical" evidence="7">
    <location>
        <begin position="40"/>
        <end position="66"/>
    </location>
</feature>
<evidence type="ECO:0000256" key="2">
    <source>
        <dbReference type="ARBA" id="ARBA00022670"/>
    </source>
</evidence>
<feature type="transmembrane region" description="Helical" evidence="7">
    <location>
        <begin position="149"/>
        <end position="169"/>
    </location>
</feature>
<dbReference type="GO" id="GO:0008233">
    <property type="term" value="F:peptidase activity"/>
    <property type="evidence" value="ECO:0007669"/>
    <property type="project" value="UniProtKB-KW"/>
</dbReference>
<dbReference type="GO" id="GO:0006508">
    <property type="term" value="P:proteolysis"/>
    <property type="evidence" value="ECO:0007669"/>
    <property type="project" value="UniProtKB-KW"/>
</dbReference>
<evidence type="ECO:0000256" key="4">
    <source>
        <dbReference type="ARBA" id="ARBA00022801"/>
    </source>
</evidence>
<feature type="transmembrane region" description="Helical" evidence="7">
    <location>
        <begin position="78"/>
        <end position="95"/>
    </location>
</feature>
<dbReference type="EC" id="3.4.-.-" evidence="8"/>
<comment type="caution">
    <text evidence="8">The sequence shown here is derived from an EMBL/GenBank/DDBJ whole genome shotgun (WGS) entry which is preliminary data.</text>
</comment>
<keyword evidence="1" id="KW-1003">Cell membrane</keyword>
<dbReference type="GO" id="GO:0016020">
    <property type="term" value="C:membrane"/>
    <property type="evidence" value="ECO:0007669"/>
    <property type="project" value="InterPro"/>
</dbReference>
<keyword evidence="2" id="KW-0645">Protease</keyword>